<dbReference type="PROSITE" id="PS51898">
    <property type="entry name" value="TYR_RECOMBINASE"/>
    <property type="match status" value="1"/>
</dbReference>
<name>A0ABW8SSG8_9CLOT</name>
<evidence type="ECO:0000256" key="3">
    <source>
        <dbReference type="ARBA" id="ARBA00023172"/>
    </source>
</evidence>
<organism evidence="5 6">
    <name type="scientific">Candidatus Clostridium eludens</name>
    <dbReference type="NCBI Taxonomy" id="3381663"/>
    <lineage>
        <taxon>Bacteria</taxon>
        <taxon>Bacillati</taxon>
        <taxon>Bacillota</taxon>
        <taxon>Clostridia</taxon>
        <taxon>Eubacteriales</taxon>
        <taxon>Clostridiaceae</taxon>
        <taxon>Clostridium</taxon>
    </lineage>
</organism>
<accession>A0ABW8SSG8</accession>
<dbReference type="CDD" id="cd01189">
    <property type="entry name" value="INT_ICEBs1_C_like"/>
    <property type="match status" value="1"/>
</dbReference>
<gene>
    <name evidence="5" type="ORF">ACJDU8_18865</name>
</gene>
<sequence>MGLKWSDISYNECTVSVKRAIKGVTLIEGNKRKYQLIEQTPKTKNSIRTIPFPENLVPILKKHEFQQKKEQIKAGSLYTKNNYVFCTELGLPIDPRNLRRTYERVLKNNNISYKKFHSLRHTFATRLFENNVRLKTVQILLGHSNINITGDIYTHVMPPEKIKAIDKINSIFNV</sequence>
<keyword evidence="6" id="KW-1185">Reference proteome</keyword>
<feature type="domain" description="Tyr recombinase" evidence="4">
    <location>
        <begin position="1"/>
        <end position="166"/>
    </location>
</feature>
<dbReference type="SUPFAM" id="SSF56349">
    <property type="entry name" value="DNA breaking-rejoining enzymes"/>
    <property type="match status" value="1"/>
</dbReference>
<comment type="similarity">
    <text evidence="1">Belongs to the 'phage' integrase family.</text>
</comment>
<dbReference type="InterPro" id="IPR013762">
    <property type="entry name" value="Integrase-like_cat_sf"/>
</dbReference>
<dbReference type="RefSeq" id="WP_406793759.1">
    <property type="nucleotide sequence ID" value="NZ_JBJHZX010000034.1"/>
</dbReference>
<dbReference type="EMBL" id="JBJHZX010000034">
    <property type="protein sequence ID" value="MFL0197610.1"/>
    <property type="molecule type" value="Genomic_DNA"/>
</dbReference>
<dbReference type="PANTHER" id="PTHR30349">
    <property type="entry name" value="PHAGE INTEGRASE-RELATED"/>
    <property type="match status" value="1"/>
</dbReference>
<reference evidence="5 6" key="1">
    <citation type="submission" date="2024-11" db="EMBL/GenBank/DDBJ databases">
        <authorList>
            <person name="Heng Y.C."/>
            <person name="Lim A.C.H."/>
            <person name="Lee J.K.Y."/>
            <person name="Kittelmann S."/>
        </authorList>
    </citation>
    <scope>NUCLEOTIDE SEQUENCE [LARGE SCALE GENOMIC DNA]</scope>
    <source>
        <strain evidence="5 6">WILCCON 0269</strain>
    </source>
</reference>
<dbReference type="InterPro" id="IPR002104">
    <property type="entry name" value="Integrase_catalytic"/>
</dbReference>
<protein>
    <submittedName>
        <fullName evidence="5">Site-specific integrase</fullName>
    </submittedName>
</protein>
<dbReference type="PANTHER" id="PTHR30349:SF41">
    <property type="entry name" value="INTEGRASE_RECOMBINASE PROTEIN MJ0367-RELATED"/>
    <property type="match status" value="1"/>
</dbReference>
<dbReference type="Proteomes" id="UP001623660">
    <property type="component" value="Unassembled WGS sequence"/>
</dbReference>
<evidence type="ECO:0000313" key="5">
    <source>
        <dbReference type="EMBL" id="MFL0197610.1"/>
    </source>
</evidence>
<dbReference type="Gene3D" id="1.10.443.10">
    <property type="entry name" value="Intergrase catalytic core"/>
    <property type="match status" value="1"/>
</dbReference>
<evidence type="ECO:0000256" key="1">
    <source>
        <dbReference type="ARBA" id="ARBA00008857"/>
    </source>
</evidence>
<dbReference type="InterPro" id="IPR050090">
    <property type="entry name" value="Tyrosine_recombinase_XerCD"/>
</dbReference>
<proteinExistence type="inferred from homology"/>
<evidence type="ECO:0000313" key="6">
    <source>
        <dbReference type="Proteomes" id="UP001623660"/>
    </source>
</evidence>
<evidence type="ECO:0000259" key="4">
    <source>
        <dbReference type="PROSITE" id="PS51898"/>
    </source>
</evidence>
<dbReference type="InterPro" id="IPR011010">
    <property type="entry name" value="DNA_brk_join_enz"/>
</dbReference>
<keyword evidence="2" id="KW-0238">DNA-binding</keyword>
<evidence type="ECO:0000256" key="2">
    <source>
        <dbReference type="ARBA" id="ARBA00023125"/>
    </source>
</evidence>
<dbReference type="Pfam" id="PF00589">
    <property type="entry name" value="Phage_integrase"/>
    <property type="match status" value="1"/>
</dbReference>
<keyword evidence="3" id="KW-0233">DNA recombination</keyword>
<comment type="caution">
    <text evidence="5">The sequence shown here is derived from an EMBL/GenBank/DDBJ whole genome shotgun (WGS) entry which is preliminary data.</text>
</comment>